<dbReference type="eggNOG" id="COG5644">
    <property type="taxonomic scope" value="Bacteria"/>
</dbReference>
<keyword evidence="3 8" id="KW-0812">Transmembrane</keyword>
<evidence type="ECO:0000256" key="5">
    <source>
        <dbReference type="ARBA" id="ARBA00022989"/>
    </source>
</evidence>
<gene>
    <name evidence="9" type="ordered locus">ERWE_CDS_05480</name>
</gene>
<proteinExistence type="inferred from homology"/>
<reference evidence="9 10" key="1">
    <citation type="journal article" date="2006" name="J. Bacteriol.">
        <title>Comparative genomic analysis of three strains of Ehrlichia ruminantium reveals an active process of genome size plasticity.</title>
        <authorList>
            <person name="Frutos R."/>
            <person name="Viari A."/>
            <person name="Ferraz C."/>
            <person name="Morgat A."/>
            <person name="Eychenie S."/>
            <person name="Kandassami Y."/>
            <person name="Chantal I."/>
            <person name="Bensaid A."/>
            <person name="Coissac E."/>
            <person name="Vachiery N."/>
            <person name="Demaille J."/>
            <person name="Martinez D."/>
        </authorList>
    </citation>
    <scope>NUCLEOTIDE SEQUENCE [LARGE SCALE GENOMIC DNA]</scope>
    <source>
        <strain evidence="9 10">Welgevonden</strain>
    </source>
</reference>
<feature type="transmembrane region" description="Helical" evidence="8">
    <location>
        <begin position="850"/>
        <end position="876"/>
    </location>
</feature>
<feature type="transmembrane region" description="Helical" evidence="8">
    <location>
        <begin position="922"/>
        <end position="939"/>
    </location>
</feature>
<feature type="compositionally biased region" description="Polar residues" evidence="7">
    <location>
        <begin position="1084"/>
        <end position="1102"/>
    </location>
</feature>
<feature type="transmembrane region" description="Helical" evidence="8">
    <location>
        <begin position="749"/>
        <end position="773"/>
    </location>
</feature>
<keyword evidence="5 8" id="KW-1133">Transmembrane helix</keyword>
<keyword evidence="10" id="KW-1185">Reference proteome</keyword>
<comment type="similarity">
    <text evidence="2">Belongs to the TrbL/VirB6 family.</text>
</comment>
<protein>
    <recommendedName>
        <fullName evidence="11">Type IV secretion system protein</fullName>
    </recommendedName>
</protein>
<evidence type="ECO:0000256" key="1">
    <source>
        <dbReference type="ARBA" id="ARBA00004651"/>
    </source>
</evidence>
<dbReference type="Proteomes" id="UP000001021">
    <property type="component" value="Chromosome"/>
</dbReference>
<evidence type="ECO:0000256" key="3">
    <source>
        <dbReference type="ARBA" id="ARBA00022692"/>
    </source>
</evidence>
<evidence type="ECO:0000256" key="7">
    <source>
        <dbReference type="SAM" id="MobiDB-lite"/>
    </source>
</evidence>
<evidence type="ECO:0000313" key="9">
    <source>
        <dbReference type="EMBL" id="CAI27042.1"/>
    </source>
</evidence>
<dbReference type="eggNOG" id="COG3704">
    <property type="taxonomic scope" value="Bacteria"/>
</dbReference>
<dbReference type="GO" id="GO:0030255">
    <property type="term" value="P:protein secretion by the type IV secretion system"/>
    <property type="evidence" value="ECO:0007669"/>
    <property type="project" value="InterPro"/>
</dbReference>
<sequence length="1569" mass="172377">MMVNVNVVLLLLHYLQRMVIGHHVVVSQFLKVLHLVLVNNMKNSIILLMLCFITGCGINCIEGSKGVSSTSVSVDVPPVAKVSIITKKVKEKNGKETTIDYRKVHPNWIDTGIRVSENQKINLTINGSVNLCPKDSFNPREIIVPAISCQYGVPDDEYQNESTYFHIRKVCGEAFKNQVKDNAKQKLIDSVIFKRGVTGNQEQSKKQQPTKQQVDQMIFAPDVHTVSTFRLNKGDVFRVNLVPRTVKVKGCSSAELKGLGIIYYSDNEIFEDDQCSKPVKAEYICKNGIQSFSMKIGDEQACINFTEGAGAINRLQGTEVSALVDNRYSPRGNKIFYTNDSKKNWIEAPFIYDARTVKNQKSIDKLKDQCEIIKELNKKNMISHIVNTSTSDADILKYYKEQKERNIIKSEVTQDTIDVLNSFTTYDINCVCGTVCKFDQSLSQQSRISSILTLNEGSSECSVANNSDQEFKNATKEDLEKKDWTKQEWKKDVKTEIIVGLTAYFRLFDNRVDRKSREPLHRCFPSESNSQGFRCISAIFGKSVEENSIKSNVNYTYGFDEPVVLKFGIIGGYNQYAGYSGGYNIHVERMCNFVDGKKLYMYIGNTPPTMLPGSNNTVELFVPKKGKDGKQSTSGTATYTINDDNSQKKSGTIYLGVDVQGYEDQFDYRSMPSVESDNKYTVDFAINRWNPNFSKAFVMIRDFLLKVLYGLPDNQKVSSISQAMDVVRTTKSKGAVQHIYTNQTTSGKLWRGVQALCTLYIIFTVLGYVIGVVKCTKYDLGVRIAKIAVVVGLLSQDSWELFSSHFFSLFVQGVSDLISTFNGELDGDNSFAFLDPTIGVLLTGEVWIRFLTLIITGPIGWLVFAMIIWAVFVFFVCIIEAVIAYLFTIVAIAFLATLAPIFITFLLFQLTKTLFDSWIKMLVNFSLQPIILFAALAFLNQVMLTVLHDVTGFTVCNQCFIGLSLPASVTEKGAPPDVCVMPVLLPVGYASELSIDDAVRESDSRDGRIGFLGLPFGITSVLILLITANAMKAFRGMSEAISQSISGSVAGIGASLHAATQSLASIVGLDQETQSIIKNAMANRRSTGQSDVNISSRANPNPVNEGESLNKDGDDSSNRPVTGDHDKLGSSSVSSGENFDSDEKHQVSSGSRYGPVDDTLINSTKGQVLDTDSSHYKDNGDGVKDTSGNVMDDGSTKTRDNVPDEGSTTNRNDSTQDNIDGKTVEESVATGDGDMQGSNDSDIGDRDGSSSAEDKVPTDNENQNDNDNAQQDGSNVEEESHAADRHDTIDSEDSTDDTSDSSVSEGESDVSESDVESSGDNTTEVGSNTDDKTPGDDDNKDESVQQNESDLGEESNTTDRTDTMDSTDDTSDSSVSEGESDVSESDVESSGDNTTEVGSNTDDKTPGDDDNKDESVQQNESDLGEESNTTDRTDTMDSTDGTSDSPVSEGETNGSGSDVESNTSENDSDDKNLNTNTTVDENNNTNDMQDAESKASSAVDDSSSESEGVGKKRGKRDINFLDGPQKRRLYMDEYSSVKEKIAGHQSAIDVETESHERSQVKRRGKKKDE</sequence>
<feature type="compositionally biased region" description="Acidic residues" evidence="7">
    <location>
        <begin position="1290"/>
        <end position="1299"/>
    </location>
</feature>
<name>A0A0H3M8L1_EHRRW</name>
<feature type="compositionally biased region" description="Basic and acidic residues" evidence="7">
    <location>
        <begin position="1329"/>
        <end position="1343"/>
    </location>
</feature>
<evidence type="ECO:0000313" key="10">
    <source>
        <dbReference type="Proteomes" id="UP000001021"/>
    </source>
</evidence>
<feature type="compositionally biased region" description="Basic residues" evidence="7">
    <location>
        <begin position="1560"/>
        <end position="1569"/>
    </location>
</feature>
<evidence type="ECO:0000256" key="8">
    <source>
        <dbReference type="SAM" id="Phobius"/>
    </source>
</evidence>
<evidence type="ECO:0000256" key="4">
    <source>
        <dbReference type="ARBA" id="ARBA00022729"/>
    </source>
</evidence>
<feature type="transmembrane region" description="Helical" evidence="8">
    <location>
        <begin position="1009"/>
        <end position="1028"/>
    </location>
</feature>
<feature type="compositionally biased region" description="Low complexity" evidence="7">
    <location>
        <begin position="1259"/>
        <end position="1272"/>
    </location>
</feature>
<feature type="compositionally biased region" description="Acidic residues" evidence="7">
    <location>
        <begin position="1306"/>
        <end position="1317"/>
    </location>
</feature>
<feature type="region of interest" description="Disordered" evidence="7">
    <location>
        <begin position="1083"/>
        <end position="1525"/>
    </location>
</feature>
<evidence type="ECO:0008006" key="11">
    <source>
        <dbReference type="Google" id="ProtNLM"/>
    </source>
</evidence>
<feature type="compositionally biased region" description="Basic and acidic residues" evidence="7">
    <location>
        <begin position="1108"/>
        <end position="1128"/>
    </location>
</feature>
<feature type="compositionally biased region" description="Basic and acidic residues" evidence="7">
    <location>
        <begin position="1401"/>
        <end position="1415"/>
    </location>
</feature>
<feature type="region of interest" description="Disordered" evidence="7">
    <location>
        <begin position="1542"/>
        <end position="1569"/>
    </location>
</feature>
<organism evidence="9 10">
    <name type="scientific">Ehrlichia ruminantium (strain Welgevonden)</name>
    <dbReference type="NCBI Taxonomy" id="254945"/>
    <lineage>
        <taxon>Bacteria</taxon>
        <taxon>Pseudomonadati</taxon>
        <taxon>Pseudomonadota</taxon>
        <taxon>Alphaproteobacteria</taxon>
        <taxon>Rickettsiales</taxon>
        <taxon>Anaplasmataceae</taxon>
        <taxon>Ehrlichia</taxon>
    </lineage>
</organism>
<dbReference type="KEGG" id="erw:ERWE_CDS_05480"/>
<feature type="compositionally biased region" description="Polar residues" evidence="7">
    <location>
        <begin position="1129"/>
        <end position="1138"/>
    </location>
</feature>
<dbReference type="EMBL" id="CR925678">
    <property type="protein sequence ID" value="CAI27042.1"/>
    <property type="molecule type" value="Genomic_DNA"/>
</dbReference>
<feature type="compositionally biased region" description="Basic and acidic residues" evidence="7">
    <location>
        <begin position="1243"/>
        <end position="1258"/>
    </location>
</feature>
<feature type="compositionally biased region" description="Low complexity" evidence="7">
    <location>
        <begin position="1494"/>
        <end position="1507"/>
    </location>
</feature>
<feature type="transmembrane region" description="Helical" evidence="8">
    <location>
        <begin position="882"/>
        <end position="910"/>
    </location>
</feature>
<evidence type="ECO:0000256" key="6">
    <source>
        <dbReference type="ARBA" id="ARBA00023136"/>
    </source>
</evidence>
<dbReference type="InterPro" id="IPR007688">
    <property type="entry name" value="Conjugal_tfr_TrbL/VirB6"/>
</dbReference>
<dbReference type="GO" id="GO:0005886">
    <property type="term" value="C:plasma membrane"/>
    <property type="evidence" value="ECO:0007669"/>
    <property type="project" value="UniProtKB-SubCell"/>
</dbReference>
<feature type="compositionally biased region" description="Polar residues" evidence="7">
    <location>
        <begin position="1206"/>
        <end position="1218"/>
    </location>
</feature>
<accession>A0A0H3M8L1</accession>
<evidence type="ECO:0000256" key="2">
    <source>
        <dbReference type="ARBA" id="ARBA00007802"/>
    </source>
</evidence>
<dbReference type="Pfam" id="PF04610">
    <property type="entry name" value="TrbL"/>
    <property type="match status" value="1"/>
</dbReference>
<keyword evidence="6 8" id="KW-0472">Membrane</keyword>
<feature type="compositionally biased region" description="Basic and acidic residues" evidence="7">
    <location>
        <begin position="1172"/>
        <end position="1184"/>
    </location>
</feature>
<feature type="compositionally biased region" description="Low complexity" evidence="7">
    <location>
        <begin position="1473"/>
        <end position="1486"/>
    </location>
</feature>
<comment type="subcellular location">
    <subcellularLocation>
        <location evidence="1">Cell membrane</location>
        <topology evidence="1">Multi-pass membrane protein</topology>
    </subcellularLocation>
</comment>
<keyword evidence="4" id="KW-0732">Signal</keyword>
<dbReference type="HOGENOM" id="CLU_004452_0_0_5"/>
<feature type="compositionally biased region" description="Acidic residues" evidence="7">
    <location>
        <begin position="1378"/>
        <end position="1389"/>
    </location>
</feature>
<feature type="compositionally biased region" description="Polar residues" evidence="7">
    <location>
        <begin position="1450"/>
        <end position="1465"/>
    </location>
</feature>
<feature type="compositionally biased region" description="Basic and acidic residues" evidence="7">
    <location>
        <begin position="1278"/>
        <end position="1289"/>
    </location>
</feature>
<feature type="compositionally biased region" description="Low complexity" evidence="7">
    <location>
        <begin position="1436"/>
        <end position="1445"/>
    </location>
</feature>